<dbReference type="EMBL" id="KQ419621">
    <property type="protein sequence ID" value="KOF82856.1"/>
    <property type="molecule type" value="Genomic_DNA"/>
</dbReference>
<name>A0A0L8H0N7_OCTBM</name>
<gene>
    <name evidence="1" type="ORF">OCBIM_22024720mg</name>
</gene>
<protein>
    <submittedName>
        <fullName evidence="1">Uncharacterized protein</fullName>
    </submittedName>
</protein>
<reference evidence="1" key="1">
    <citation type="submission" date="2015-07" db="EMBL/GenBank/DDBJ databases">
        <title>MeaNS - Measles Nucleotide Surveillance Program.</title>
        <authorList>
            <person name="Tran T."/>
            <person name="Druce J."/>
        </authorList>
    </citation>
    <scope>NUCLEOTIDE SEQUENCE</scope>
    <source>
        <strain evidence="1">UCB-OBI-ISO-001</strain>
        <tissue evidence="1">Gonad</tissue>
    </source>
</reference>
<evidence type="ECO:0000313" key="1">
    <source>
        <dbReference type="EMBL" id="KOF82856.1"/>
    </source>
</evidence>
<sequence>MCLNVNIFAVDILLSSERNRFQSYVHLSKHLIIKPVKYLKLFTYLNTEYSQQLTKMSIAFEIRDDI</sequence>
<organism evidence="1">
    <name type="scientific">Octopus bimaculoides</name>
    <name type="common">California two-spotted octopus</name>
    <dbReference type="NCBI Taxonomy" id="37653"/>
    <lineage>
        <taxon>Eukaryota</taxon>
        <taxon>Metazoa</taxon>
        <taxon>Spiralia</taxon>
        <taxon>Lophotrochozoa</taxon>
        <taxon>Mollusca</taxon>
        <taxon>Cephalopoda</taxon>
        <taxon>Coleoidea</taxon>
        <taxon>Octopodiformes</taxon>
        <taxon>Octopoda</taxon>
        <taxon>Incirrata</taxon>
        <taxon>Octopodidae</taxon>
        <taxon>Octopus</taxon>
    </lineage>
</organism>
<dbReference type="AlphaFoldDB" id="A0A0L8H0N7"/>
<accession>A0A0L8H0N7</accession>
<proteinExistence type="predicted"/>